<accession>A0AAE1DPW6</accession>
<keyword evidence="2" id="KW-1185">Reference proteome</keyword>
<reference evidence="1" key="1">
    <citation type="journal article" date="2023" name="G3 (Bethesda)">
        <title>A reference genome for the long-term kleptoplast-retaining sea slug Elysia crispata morphotype clarki.</title>
        <authorList>
            <person name="Eastman K.E."/>
            <person name="Pendleton A.L."/>
            <person name="Shaikh M.A."/>
            <person name="Suttiyut T."/>
            <person name="Ogas R."/>
            <person name="Tomko P."/>
            <person name="Gavelis G."/>
            <person name="Widhalm J.R."/>
            <person name="Wisecaver J.H."/>
        </authorList>
    </citation>
    <scope>NUCLEOTIDE SEQUENCE</scope>
    <source>
        <strain evidence="1">ECLA1</strain>
    </source>
</reference>
<dbReference type="AlphaFoldDB" id="A0AAE1DPW6"/>
<gene>
    <name evidence="1" type="ORF">RRG08_024922</name>
</gene>
<proteinExistence type="predicted"/>
<evidence type="ECO:0000313" key="1">
    <source>
        <dbReference type="EMBL" id="KAK3778514.1"/>
    </source>
</evidence>
<sequence length="139" mass="15677">MPKQPYSITNNTISKLQELCDHQRRSSGAQWREHSLQVENEEVLMNRSEVNYMYKNCPVMRSSILQTSLTVIVTPLSQARGPALRSAGFTLDSVAVRVLVLRFIKLTRGDYKVTPDSGSSYGKLDWGWGGADQLFLENP</sequence>
<evidence type="ECO:0000313" key="2">
    <source>
        <dbReference type="Proteomes" id="UP001283361"/>
    </source>
</evidence>
<comment type="caution">
    <text evidence="1">The sequence shown here is derived from an EMBL/GenBank/DDBJ whole genome shotgun (WGS) entry which is preliminary data.</text>
</comment>
<name>A0AAE1DPW6_9GAST</name>
<organism evidence="1 2">
    <name type="scientific">Elysia crispata</name>
    <name type="common">lettuce slug</name>
    <dbReference type="NCBI Taxonomy" id="231223"/>
    <lineage>
        <taxon>Eukaryota</taxon>
        <taxon>Metazoa</taxon>
        <taxon>Spiralia</taxon>
        <taxon>Lophotrochozoa</taxon>
        <taxon>Mollusca</taxon>
        <taxon>Gastropoda</taxon>
        <taxon>Heterobranchia</taxon>
        <taxon>Euthyneura</taxon>
        <taxon>Panpulmonata</taxon>
        <taxon>Sacoglossa</taxon>
        <taxon>Placobranchoidea</taxon>
        <taxon>Plakobranchidae</taxon>
        <taxon>Elysia</taxon>
    </lineage>
</organism>
<protein>
    <submittedName>
        <fullName evidence="1">Uncharacterized protein</fullName>
    </submittedName>
</protein>
<dbReference type="Proteomes" id="UP001283361">
    <property type="component" value="Unassembled WGS sequence"/>
</dbReference>
<dbReference type="EMBL" id="JAWDGP010002931">
    <property type="protein sequence ID" value="KAK3778514.1"/>
    <property type="molecule type" value="Genomic_DNA"/>
</dbReference>